<reference evidence="1 2" key="1">
    <citation type="submission" date="2023-12" db="EMBL/GenBank/DDBJ databases">
        <title>Streptomyces sp. V4-01.</title>
        <authorList>
            <person name="Somphong A."/>
            <person name="Phongsopitanun W."/>
        </authorList>
    </citation>
    <scope>NUCLEOTIDE SEQUENCE [LARGE SCALE GENOMIC DNA]</scope>
    <source>
        <strain evidence="1 2">V4-01</strain>
    </source>
</reference>
<gene>
    <name evidence="1" type="ORF">V2S66_29975</name>
</gene>
<evidence type="ECO:0000313" key="1">
    <source>
        <dbReference type="EMBL" id="MEE4546183.1"/>
    </source>
</evidence>
<keyword evidence="2" id="KW-1185">Reference proteome</keyword>
<organism evidence="1 2">
    <name type="scientific">Actinacidiphila polyblastidii</name>
    <dbReference type="NCBI Taxonomy" id="3110430"/>
    <lineage>
        <taxon>Bacteria</taxon>
        <taxon>Bacillati</taxon>
        <taxon>Actinomycetota</taxon>
        <taxon>Actinomycetes</taxon>
        <taxon>Kitasatosporales</taxon>
        <taxon>Streptomycetaceae</taxon>
        <taxon>Actinacidiphila</taxon>
    </lineage>
</organism>
<name>A0ABU7PK14_9ACTN</name>
<dbReference type="RefSeq" id="WP_330799887.1">
    <property type="nucleotide sequence ID" value="NZ_JAZEWV010000041.1"/>
</dbReference>
<comment type="caution">
    <text evidence="1">The sequence shown here is derived from an EMBL/GenBank/DDBJ whole genome shotgun (WGS) entry which is preliminary data.</text>
</comment>
<accession>A0ABU7PK14</accession>
<dbReference type="EMBL" id="JAZEWV010000041">
    <property type="protein sequence ID" value="MEE4546183.1"/>
    <property type="molecule type" value="Genomic_DNA"/>
</dbReference>
<protein>
    <submittedName>
        <fullName evidence="1">Uncharacterized protein</fullName>
    </submittedName>
</protein>
<evidence type="ECO:0000313" key="2">
    <source>
        <dbReference type="Proteomes" id="UP001344658"/>
    </source>
</evidence>
<dbReference type="Proteomes" id="UP001344658">
    <property type="component" value="Unassembled WGS sequence"/>
</dbReference>
<proteinExistence type="predicted"/>
<sequence>MIRTHRDDPPLTAREAAAIARITGMAAIRQGQLTTRQLKRIDRIIDGARERQNKAR</sequence>